<dbReference type="InterPro" id="IPR036908">
    <property type="entry name" value="RlpA-like_sf"/>
</dbReference>
<accession>A0ABU8YQC5</accession>
<name>A0ABU8YQC5_9CYAN</name>
<dbReference type="InterPro" id="IPR034718">
    <property type="entry name" value="RlpA"/>
</dbReference>
<dbReference type="SUPFAM" id="SSF50685">
    <property type="entry name" value="Barwin-like endoglucanases"/>
    <property type="match status" value="1"/>
</dbReference>
<feature type="region of interest" description="Disordered" evidence="5">
    <location>
        <begin position="111"/>
        <end position="146"/>
    </location>
</feature>
<evidence type="ECO:0000313" key="8">
    <source>
        <dbReference type="EMBL" id="MEK0186406.1"/>
    </source>
</evidence>
<feature type="domain" description="RlpA-like protein double-psi beta-barrel" evidence="7">
    <location>
        <begin position="249"/>
        <end position="337"/>
    </location>
</feature>
<keyword evidence="9" id="KW-1185">Reference proteome</keyword>
<dbReference type="PROSITE" id="PS51257">
    <property type="entry name" value="PROKAR_LIPOPROTEIN"/>
    <property type="match status" value="1"/>
</dbReference>
<comment type="caution">
    <text evidence="8">The sequence shown here is derived from an EMBL/GenBank/DDBJ whole genome shotgun (WGS) entry which is preliminary data.</text>
</comment>
<keyword evidence="3" id="KW-0449">Lipoprotein</keyword>
<evidence type="ECO:0000256" key="5">
    <source>
        <dbReference type="SAM" id="MobiDB-lite"/>
    </source>
</evidence>
<evidence type="ECO:0000256" key="2">
    <source>
        <dbReference type="ARBA" id="ARBA00023316"/>
    </source>
</evidence>
<evidence type="ECO:0000259" key="7">
    <source>
        <dbReference type="Pfam" id="PF03330"/>
    </source>
</evidence>
<feature type="signal peptide" evidence="6">
    <location>
        <begin position="1"/>
        <end position="26"/>
    </location>
</feature>
<keyword evidence="2 3" id="KW-0961">Cell wall biogenesis/degradation</keyword>
<dbReference type="EC" id="4.2.2.-" evidence="3"/>
<protein>
    <recommendedName>
        <fullName evidence="3">Probable endolytic peptidoglycan transglycosylase RlpA</fullName>
        <ecNumber evidence="3">4.2.2.-</ecNumber>
    </recommendedName>
</protein>
<dbReference type="InterPro" id="IPR009009">
    <property type="entry name" value="RlpA-like_DPBB"/>
</dbReference>
<comment type="similarity">
    <text evidence="3 4">Belongs to the RlpA family.</text>
</comment>
<keyword evidence="1 3" id="KW-0456">Lyase</keyword>
<dbReference type="NCBIfam" id="TIGR00413">
    <property type="entry name" value="rlpA"/>
    <property type="match status" value="1"/>
</dbReference>
<keyword evidence="3" id="KW-0564">Palmitate</keyword>
<dbReference type="Proteomes" id="UP001384579">
    <property type="component" value="Unassembled WGS sequence"/>
</dbReference>
<comment type="function">
    <text evidence="3">Lytic transglycosylase with a strong preference for naked glycan strands that lack stem peptides.</text>
</comment>
<proteinExistence type="inferred from homology"/>
<gene>
    <name evidence="3" type="primary">rlpA</name>
    <name evidence="8" type="ORF">WMG39_16345</name>
</gene>
<dbReference type="RefSeq" id="WP_340519799.1">
    <property type="nucleotide sequence ID" value="NZ_JBBLXS010000212.1"/>
</dbReference>
<dbReference type="HAMAP" id="MF_02071">
    <property type="entry name" value="RlpA"/>
    <property type="match status" value="1"/>
</dbReference>
<dbReference type="Gene3D" id="2.40.40.10">
    <property type="entry name" value="RlpA-like domain"/>
    <property type="match status" value="1"/>
</dbReference>
<evidence type="ECO:0000256" key="3">
    <source>
        <dbReference type="HAMAP-Rule" id="MF_02071"/>
    </source>
</evidence>
<organism evidence="8 9">
    <name type="scientific">Microcoleus anatoxicus PTRS2</name>
    <dbReference type="NCBI Taxonomy" id="2705321"/>
    <lineage>
        <taxon>Bacteria</taxon>
        <taxon>Bacillati</taxon>
        <taxon>Cyanobacteriota</taxon>
        <taxon>Cyanophyceae</taxon>
        <taxon>Oscillatoriophycideae</taxon>
        <taxon>Oscillatoriales</taxon>
        <taxon>Microcoleaceae</taxon>
        <taxon>Microcoleus</taxon>
        <taxon>Microcoleus anatoxicus</taxon>
    </lineage>
</organism>
<dbReference type="Pfam" id="PF03330">
    <property type="entry name" value="DPBB_1"/>
    <property type="match status" value="1"/>
</dbReference>
<reference evidence="8 9" key="1">
    <citation type="journal article" date="2020" name="Harmful Algae">
        <title>Molecular and morphological characterization of a novel dihydroanatoxin-a producing Microcoleus species (cyanobacteria) from the Russian River, California, USA.</title>
        <authorList>
            <person name="Conklin K.Y."/>
            <person name="Stancheva R."/>
            <person name="Otten T.G."/>
            <person name="Fadness R."/>
            <person name="Boyer G.L."/>
            <person name="Read B."/>
            <person name="Zhang X."/>
            <person name="Sheath R.G."/>
        </authorList>
    </citation>
    <scope>NUCLEOTIDE SEQUENCE [LARGE SCALE GENOMIC DNA]</scope>
    <source>
        <strain evidence="8 9">PTRS2</strain>
    </source>
</reference>
<dbReference type="InterPro" id="IPR012997">
    <property type="entry name" value="RplA"/>
</dbReference>
<keyword evidence="3" id="KW-1003">Cell membrane</keyword>
<dbReference type="PANTHER" id="PTHR34183">
    <property type="entry name" value="ENDOLYTIC PEPTIDOGLYCAN TRANSGLYCOSYLASE RLPA"/>
    <property type="match status" value="1"/>
</dbReference>
<keyword evidence="6" id="KW-0732">Signal</keyword>
<evidence type="ECO:0000313" key="9">
    <source>
        <dbReference type="Proteomes" id="UP001384579"/>
    </source>
</evidence>
<dbReference type="EMBL" id="JBBLXS010000212">
    <property type="protein sequence ID" value="MEK0186406.1"/>
    <property type="molecule type" value="Genomic_DNA"/>
</dbReference>
<evidence type="ECO:0000256" key="4">
    <source>
        <dbReference type="RuleBase" id="RU003495"/>
    </source>
</evidence>
<sequence length="350" mass="37637">MKEKFVGSLLAVLLVPVLGTASSCHAQATDASRQSFQGNKQVVLAQPSPQSKVTRIEAQKVGQYQARADVDSNSIAKIQSHELEGRQAATVYLRNIPVITFLDESIHKTDAKASNASNQSKVAGDRANVSDSKKSSNSSDKETDPVWRASSLAARLNQLARNNVDPNSITVKWEKGNRYLIQANGEDLVNINAETILPDTTSDFSLDALQATNRLRRLLGNAPPLQEVIGKPQPESPVLSLGPVQVRINGWASWYGPGFDGNLSASGERFNQNDLTAAHRNLPFGTLLMVRNLDNGRTVVVRINDRGPYVGDRVIDLSAGAASVLGMMGSGVAPVEIEVIAPKPRATVGR</sequence>
<dbReference type="PANTHER" id="PTHR34183:SF8">
    <property type="entry name" value="ENDOLYTIC PEPTIDOGLYCAN TRANSGLYCOSYLASE RLPA-RELATED"/>
    <property type="match status" value="1"/>
</dbReference>
<comment type="subcellular location">
    <subcellularLocation>
        <location evidence="3">Cell membrane</location>
        <topology evidence="3">Lipid-anchor</topology>
    </subcellularLocation>
</comment>
<dbReference type="CDD" id="cd22268">
    <property type="entry name" value="DPBB_RlpA-like"/>
    <property type="match status" value="1"/>
</dbReference>
<keyword evidence="3" id="KW-0472">Membrane</keyword>
<evidence type="ECO:0000256" key="6">
    <source>
        <dbReference type="SAM" id="SignalP"/>
    </source>
</evidence>
<feature type="compositionally biased region" description="Basic and acidic residues" evidence="5">
    <location>
        <begin position="131"/>
        <end position="145"/>
    </location>
</feature>
<feature type="compositionally biased region" description="Polar residues" evidence="5">
    <location>
        <begin position="112"/>
        <end position="121"/>
    </location>
</feature>
<feature type="chain" id="PRO_5045373680" description="Probable endolytic peptidoglycan transglycosylase RlpA" evidence="6">
    <location>
        <begin position="27"/>
        <end position="350"/>
    </location>
</feature>
<evidence type="ECO:0000256" key="1">
    <source>
        <dbReference type="ARBA" id="ARBA00023239"/>
    </source>
</evidence>